<feature type="domain" description="VOC" evidence="1">
    <location>
        <begin position="4"/>
        <end position="119"/>
    </location>
</feature>
<dbReference type="PROSITE" id="PS51819">
    <property type="entry name" value="VOC"/>
    <property type="match status" value="1"/>
</dbReference>
<reference evidence="2 3" key="1">
    <citation type="submission" date="2016-11" db="EMBL/GenBank/DDBJ databases">
        <authorList>
            <person name="Jaros S."/>
            <person name="Januszkiewicz K."/>
            <person name="Wedrychowicz H."/>
        </authorList>
    </citation>
    <scope>NUCLEOTIDE SEQUENCE [LARGE SCALE GENOMIC DNA]</scope>
    <source>
        <strain evidence="2 3">DSM 24787</strain>
    </source>
</reference>
<dbReference type="InterPro" id="IPR037523">
    <property type="entry name" value="VOC_core"/>
</dbReference>
<dbReference type="RefSeq" id="WP_074237848.1">
    <property type="nucleotide sequence ID" value="NZ_FSRA01000001.1"/>
</dbReference>
<dbReference type="SUPFAM" id="SSF54593">
    <property type="entry name" value="Glyoxalase/Bleomycin resistance protein/Dihydroxybiphenyl dioxygenase"/>
    <property type="match status" value="1"/>
</dbReference>
<dbReference type="InterPro" id="IPR029068">
    <property type="entry name" value="Glyas_Bleomycin-R_OHBP_Dase"/>
</dbReference>
<dbReference type="Gene3D" id="3.10.180.10">
    <property type="entry name" value="2,3-Dihydroxybiphenyl 1,2-Dioxygenase, domain 1"/>
    <property type="match status" value="1"/>
</dbReference>
<dbReference type="PANTHER" id="PTHR36503:SF1">
    <property type="entry name" value="BLR2520 PROTEIN"/>
    <property type="match status" value="1"/>
</dbReference>
<evidence type="ECO:0000313" key="2">
    <source>
        <dbReference type="EMBL" id="SIN69335.1"/>
    </source>
</evidence>
<proteinExistence type="predicted"/>
<evidence type="ECO:0000313" key="3">
    <source>
        <dbReference type="Proteomes" id="UP000185003"/>
    </source>
</evidence>
<accession>A0A1N6DEW8</accession>
<dbReference type="STRING" id="536979.SAMN04488055_0679"/>
<dbReference type="AlphaFoldDB" id="A0A1N6DEW8"/>
<gene>
    <name evidence="2" type="ORF">SAMN04488055_0679</name>
</gene>
<name>A0A1N6DEW8_9BACT</name>
<dbReference type="OrthoDB" id="9798430at2"/>
<dbReference type="Pfam" id="PF00903">
    <property type="entry name" value="Glyoxalase"/>
    <property type="match status" value="1"/>
</dbReference>
<dbReference type="GO" id="GO:0051213">
    <property type="term" value="F:dioxygenase activity"/>
    <property type="evidence" value="ECO:0007669"/>
    <property type="project" value="UniProtKB-KW"/>
</dbReference>
<evidence type="ECO:0000259" key="1">
    <source>
        <dbReference type="PROSITE" id="PS51819"/>
    </source>
</evidence>
<sequence length="121" mass="13568">MKPKINFITLSVKDLKRSTAFYRHVLGLPTQGIQPGYEDHVLFELENDFSLVLLASDKAVMPAGLIISHVTENKSDVDHILDAVIEAGATQIGERRNEAWGYTANFADFDGYQWEILCISK</sequence>
<dbReference type="InterPro" id="IPR004360">
    <property type="entry name" value="Glyas_Fos-R_dOase_dom"/>
</dbReference>
<keyword evidence="2" id="KW-0223">Dioxygenase</keyword>
<protein>
    <submittedName>
        <fullName evidence="2">Glyoxalase/Bleomycin resistance protein/Dioxygenase superfamily protein</fullName>
    </submittedName>
</protein>
<dbReference type="Proteomes" id="UP000185003">
    <property type="component" value="Unassembled WGS sequence"/>
</dbReference>
<organism evidence="2 3">
    <name type="scientific">Chitinophaga niabensis</name>
    <dbReference type="NCBI Taxonomy" id="536979"/>
    <lineage>
        <taxon>Bacteria</taxon>
        <taxon>Pseudomonadati</taxon>
        <taxon>Bacteroidota</taxon>
        <taxon>Chitinophagia</taxon>
        <taxon>Chitinophagales</taxon>
        <taxon>Chitinophagaceae</taxon>
        <taxon>Chitinophaga</taxon>
    </lineage>
</organism>
<keyword evidence="2" id="KW-0560">Oxidoreductase</keyword>
<keyword evidence="3" id="KW-1185">Reference proteome</keyword>
<dbReference type="EMBL" id="FSRA01000001">
    <property type="protein sequence ID" value="SIN69335.1"/>
    <property type="molecule type" value="Genomic_DNA"/>
</dbReference>
<dbReference type="PANTHER" id="PTHR36503">
    <property type="entry name" value="BLR2520 PROTEIN"/>
    <property type="match status" value="1"/>
</dbReference>